<evidence type="ECO:0000313" key="1">
    <source>
        <dbReference type="EMBL" id="KAI0497851.1"/>
    </source>
</evidence>
<dbReference type="Proteomes" id="UP000829196">
    <property type="component" value="Unassembled WGS sequence"/>
</dbReference>
<name>A0A8T3AP66_DENNO</name>
<keyword evidence="2" id="KW-1185">Reference proteome</keyword>
<dbReference type="EMBL" id="JAGYWB010000015">
    <property type="protein sequence ID" value="KAI0497851.1"/>
    <property type="molecule type" value="Genomic_DNA"/>
</dbReference>
<protein>
    <submittedName>
        <fullName evidence="1">Uncharacterized protein</fullName>
    </submittedName>
</protein>
<reference evidence="1" key="1">
    <citation type="journal article" date="2022" name="Front. Genet.">
        <title>Chromosome-Scale Assembly of the Dendrobium nobile Genome Provides Insights Into the Molecular Mechanism of the Biosynthesis of the Medicinal Active Ingredient of Dendrobium.</title>
        <authorList>
            <person name="Xu Q."/>
            <person name="Niu S.-C."/>
            <person name="Li K.-L."/>
            <person name="Zheng P.-J."/>
            <person name="Zhang X.-J."/>
            <person name="Jia Y."/>
            <person name="Liu Y."/>
            <person name="Niu Y.-X."/>
            <person name="Yu L.-H."/>
            <person name="Chen D.-F."/>
            <person name="Zhang G.-Q."/>
        </authorList>
    </citation>
    <scope>NUCLEOTIDE SEQUENCE</scope>
    <source>
        <tissue evidence="1">Leaf</tissue>
    </source>
</reference>
<organism evidence="1 2">
    <name type="scientific">Dendrobium nobile</name>
    <name type="common">Orchid</name>
    <dbReference type="NCBI Taxonomy" id="94219"/>
    <lineage>
        <taxon>Eukaryota</taxon>
        <taxon>Viridiplantae</taxon>
        <taxon>Streptophyta</taxon>
        <taxon>Embryophyta</taxon>
        <taxon>Tracheophyta</taxon>
        <taxon>Spermatophyta</taxon>
        <taxon>Magnoliopsida</taxon>
        <taxon>Liliopsida</taxon>
        <taxon>Asparagales</taxon>
        <taxon>Orchidaceae</taxon>
        <taxon>Epidendroideae</taxon>
        <taxon>Malaxideae</taxon>
        <taxon>Dendrobiinae</taxon>
        <taxon>Dendrobium</taxon>
    </lineage>
</organism>
<evidence type="ECO:0000313" key="2">
    <source>
        <dbReference type="Proteomes" id="UP000829196"/>
    </source>
</evidence>
<sequence length="119" mass="12812">MTVEVDEASAEVKKSEAVTGAGCSAVAGLEEGRGGGGEELWSTVLHVSCLEWSSFEMITPTDQFLSRFGIVGMNVWCWKSCIKVWAPLSFNAAALSVKRRSASALDFSPRNSCSIRAVY</sequence>
<gene>
    <name evidence="1" type="ORF">KFK09_021089</name>
</gene>
<dbReference type="AlphaFoldDB" id="A0A8T3AP66"/>
<accession>A0A8T3AP66</accession>
<proteinExistence type="predicted"/>
<comment type="caution">
    <text evidence="1">The sequence shown here is derived from an EMBL/GenBank/DDBJ whole genome shotgun (WGS) entry which is preliminary data.</text>
</comment>